<dbReference type="InterPro" id="IPR012902">
    <property type="entry name" value="N_methyl_site"/>
</dbReference>
<evidence type="ECO:0000313" key="1">
    <source>
        <dbReference type="EMBL" id="AIR88148.1"/>
    </source>
</evidence>
<sequence length="212" mass="22923">MSVRQRGFGLLETLLAVALGAMVLAGVSQLFAAAYQAWRWQGAALQMQGDARLVLKRMAEDIRMAGMFGCLQLDDADFASATAAQAFAAPVRIAAGQLSLVVAELPGHSGAADWTLLTDCQSTARVEDGRALGDAGRMAIPISRLVYQLSGTSLMLVRGRSRQPLLEDVRALRVWQLEDGRIELELELHQTAHALTQYHRLSVALRNGPMAP</sequence>
<dbReference type="EMBL" id="CP009455">
    <property type="protein sequence ID" value="AIR88148.1"/>
    <property type="molecule type" value="Genomic_DNA"/>
</dbReference>
<keyword evidence="2" id="KW-1185">Reference proteome</keyword>
<proteinExistence type="predicted"/>
<dbReference type="KEGG" id="psw:LK03_02320"/>
<reference evidence="1 2" key="1">
    <citation type="submission" date="2014-09" db="EMBL/GenBank/DDBJ databases">
        <authorList>
            <person name="Chan K.-G."/>
        </authorList>
    </citation>
    <scope>NUCLEOTIDE SEQUENCE [LARGE SCALE GENOMIC DNA]</scope>
    <source>
        <strain evidence="1 2">ND07</strain>
    </source>
</reference>
<dbReference type="STRING" id="157783.LK03_02320"/>
<evidence type="ECO:0000313" key="2">
    <source>
        <dbReference type="Proteomes" id="UP000029493"/>
    </source>
</evidence>
<dbReference type="eggNOG" id="COG4966">
    <property type="taxonomic scope" value="Bacteria"/>
</dbReference>
<gene>
    <name evidence="1" type="ORF">LK03_02320</name>
</gene>
<accession>A0A089Y8K0</accession>
<name>A0A089Y8K0_9PSED</name>
<organism evidence="1 2">
    <name type="scientific">Pseudomonas cremoricolorata</name>
    <dbReference type="NCBI Taxonomy" id="157783"/>
    <lineage>
        <taxon>Bacteria</taxon>
        <taxon>Pseudomonadati</taxon>
        <taxon>Pseudomonadota</taxon>
        <taxon>Gammaproteobacteria</taxon>
        <taxon>Pseudomonadales</taxon>
        <taxon>Pseudomonadaceae</taxon>
        <taxon>Pseudomonas</taxon>
    </lineage>
</organism>
<dbReference type="Pfam" id="PF07963">
    <property type="entry name" value="N_methyl"/>
    <property type="match status" value="1"/>
</dbReference>
<dbReference type="OrthoDB" id="5296662at2"/>
<protein>
    <submittedName>
        <fullName evidence="1">Pilus assembly protein PilW</fullName>
    </submittedName>
</protein>
<dbReference type="Proteomes" id="UP000029493">
    <property type="component" value="Chromosome"/>
</dbReference>
<dbReference type="AlphaFoldDB" id="A0A089Y8K0"/>